<feature type="transmembrane region" description="Helical" evidence="1">
    <location>
        <begin position="22"/>
        <end position="48"/>
    </location>
</feature>
<dbReference type="EMBL" id="BPLR01013600">
    <property type="protein sequence ID" value="GIY62274.1"/>
    <property type="molecule type" value="Genomic_DNA"/>
</dbReference>
<keyword evidence="3" id="KW-1185">Reference proteome</keyword>
<protein>
    <submittedName>
        <fullName evidence="2">Uncharacterized protein</fullName>
    </submittedName>
</protein>
<keyword evidence="1" id="KW-0472">Membrane</keyword>
<organism evidence="2 3">
    <name type="scientific">Caerostris extrusa</name>
    <name type="common">Bark spider</name>
    <name type="synonym">Caerostris bankana</name>
    <dbReference type="NCBI Taxonomy" id="172846"/>
    <lineage>
        <taxon>Eukaryota</taxon>
        <taxon>Metazoa</taxon>
        <taxon>Ecdysozoa</taxon>
        <taxon>Arthropoda</taxon>
        <taxon>Chelicerata</taxon>
        <taxon>Arachnida</taxon>
        <taxon>Araneae</taxon>
        <taxon>Araneomorphae</taxon>
        <taxon>Entelegynae</taxon>
        <taxon>Araneoidea</taxon>
        <taxon>Araneidae</taxon>
        <taxon>Caerostris</taxon>
    </lineage>
</organism>
<proteinExistence type="predicted"/>
<accession>A0AAV4UWY1</accession>
<feature type="transmembrane region" description="Helical" evidence="1">
    <location>
        <begin position="205"/>
        <end position="222"/>
    </location>
</feature>
<keyword evidence="1" id="KW-1133">Transmembrane helix</keyword>
<name>A0AAV4UWY1_CAEEX</name>
<sequence>MSFEDDLKKFVHMMAFFMGVKIIMDCFNVGIFDAAVVVIVGIVISRVLDYNWSKLLMIWKRMVLTAKKCLSTMKFILVTFDLKIVGDICTNLINRFVILKVKMLDCGCESLILGTVIDSWRSYVALKRIVVGLIVFMVVETFLMAVCLFELFGTVTTTMFTRLFLILRTISKVCRKLWILTKVFIKIVIFTVIECFLIALYASGFFGIIAMIVIAVQLYKYVQQNI</sequence>
<feature type="transmembrane region" description="Helical" evidence="1">
    <location>
        <begin position="129"/>
        <end position="156"/>
    </location>
</feature>
<gene>
    <name evidence="2" type="ORF">CEXT_552681</name>
</gene>
<comment type="caution">
    <text evidence="2">The sequence shown here is derived from an EMBL/GenBank/DDBJ whole genome shotgun (WGS) entry which is preliminary data.</text>
</comment>
<evidence type="ECO:0000256" key="1">
    <source>
        <dbReference type="SAM" id="Phobius"/>
    </source>
</evidence>
<dbReference type="Proteomes" id="UP001054945">
    <property type="component" value="Unassembled WGS sequence"/>
</dbReference>
<evidence type="ECO:0000313" key="3">
    <source>
        <dbReference type="Proteomes" id="UP001054945"/>
    </source>
</evidence>
<evidence type="ECO:0000313" key="2">
    <source>
        <dbReference type="EMBL" id="GIY62274.1"/>
    </source>
</evidence>
<keyword evidence="1" id="KW-0812">Transmembrane</keyword>
<dbReference type="AlphaFoldDB" id="A0AAV4UWY1"/>
<reference evidence="2 3" key="1">
    <citation type="submission" date="2021-06" db="EMBL/GenBank/DDBJ databases">
        <title>Caerostris extrusa draft genome.</title>
        <authorList>
            <person name="Kono N."/>
            <person name="Arakawa K."/>
        </authorList>
    </citation>
    <scope>NUCLEOTIDE SEQUENCE [LARGE SCALE GENOMIC DNA]</scope>
</reference>